<dbReference type="GO" id="GO:0005765">
    <property type="term" value="C:lysosomal membrane"/>
    <property type="evidence" value="ECO:0007669"/>
    <property type="project" value="TreeGrafter"/>
</dbReference>
<dbReference type="AlphaFoldDB" id="A0A8D2LW01"/>
<dbReference type="PANTHER" id="PTHR14407:SF9">
    <property type="entry name" value="BLOC-3 COMPLEX MEMBER HPS4"/>
    <property type="match status" value="1"/>
</dbReference>
<dbReference type="GO" id="GO:0031410">
    <property type="term" value="C:cytoplasmic vesicle"/>
    <property type="evidence" value="ECO:0007669"/>
    <property type="project" value="TreeGrafter"/>
</dbReference>
<accession>A0A8D2LW01</accession>
<name>A0A8D2LW01_VARKO</name>
<dbReference type="InterPro" id="IPR043989">
    <property type="entry name" value="CCZ1/INTU/HSP4_longin_3"/>
</dbReference>
<dbReference type="Proteomes" id="UP000694545">
    <property type="component" value="Unplaced"/>
</dbReference>
<dbReference type="GO" id="GO:0031267">
    <property type="term" value="F:small GTPase binding"/>
    <property type="evidence" value="ECO:0007669"/>
    <property type="project" value="TreeGrafter"/>
</dbReference>
<dbReference type="PANTHER" id="PTHR14407">
    <property type="entry name" value="HERMANSKY-PUDLAK SYNDROME 4 PROTEIN LIGHT-EAR PROTEIN-RELATED"/>
    <property type="match status" value="1"/>
</dbReference>
<protein>
    <recommendedName>
        <fullName evidence="2">CCZ1/INTU/HPS4 third Longin domain-containing protein</fullName>
    </recommendedName>
</protein>
<evidence type="ECO:0000259" key="2">
    <source>
        <dbReference type="Pfam" id="PF19033"/>
    </source>
</evidence>
<evidence type="ECO:0000256" key="1">
    <source>
        <dbReference type="SAM" id="MobiDB-lite"/>
    </source>
</evidence>
<proteinExistence type="predicted"/>
<feature type="domain" description="CCZ1/INTU/HPS4 third Longin" evidence="2">
    <location>
        <begin position="271"/>
        <end position="369"/>
    </location>
</feature>
<reference evidence="3" key="2">
    <citation type="submission" date="2025-09" db="UniProtKB">
        <authorList>
            <consortium name="Ensembl"/>
        </authorList>
    </citation>
    <scope>IDENTIFICATION</scope>
</reference>
<dbReference type="GO" id="GO:0005085">
    <property type="term" value="F:guanyl-nucleotide exchange factor activity"/>
    <property type="evidence" value="ECO:0007669"/>
    <property type="project" value="TreeGrafter"/>
</dbReference>
<dbReference type="GO" id="GO:1903232">
    <property type="term" value="P:melanosome assembly"/>
    <property type="evidence" value="ECO:0007669"/>
    <property type="project" value="TreeGrafter"/>
</dbReference>
<evidence type="ECO:0000313" key="3">
    <source>
        <dbReference type="Ensembl" id="ENSVKKP00000027609.1"/>
    </source>
</evidence>
<dbReference type="GO" id="GO:0031085">
    <property type="term" value="C:BLOC-3 complex"/>
    <property type="evidence" value="ECO:0007669"/>
    <property type="project" value="TreeGrafter"/>
</dbReference>
<dbReference type="Ensembl" id="ENSVKKT00000028277.1">
    <property type="protein sequence ID" value="ENSVKKP00000027609.1"/>
    <property type="gene ID" value="ENSVKKG00000017929.1"/>
</dbReference>
<dbReference type="GO" id="GO:0016192">
    <property type="term" value="P:vesicle-mediated transport"/>
    <property type="evidence" value="ECO:0007669"/>
    <property type="project" value="InterPro"/>
</dbReference>
<dbReference type="Pfam" id="PF19033">
    <property type="entry name" value="Intu_longin_3"/>
    <property type="match status" value="1"/>
</dbReference>
<sequence>MRNTQKRWQPPPNGLARLSCGIGRPGGRVRHPALACPGPSSRWKGPGGCLGAGARADPRVCVCVCVCFPREWAAAQGGPDYLGLPFGRRSSCPAGCLPGVDVQVTQAGGRTWVLLRQVPPASPPPAPTPWQWADLPRECRRPPQLRAAHPSPLRSPNPATAAAMAPHRPSRVRGQLVSLSLPAAPSPSSFHGGQGSSQAGVASAGASGLVRVALYVHRLRGLVLSLLAEERFVETGSSIEDVHLSSLASLNGLEVHLQETLPTDAPPPSKSGYGFAHYDSIQNVLTSDLPPAVAPPDQPFLRAASLLHATFARLPSVSEITVRSASAAVYACRNAVQETYFQQLGAPLRNSGVPSPHDSAFALPGKARQKLLRHGVNLL</sequence>
<dbReference type="InterPro" id="IPR026091">
    <property type="entry name" value="HPS4"/>
</dbReference>
<feature type="region of interest" description="Disordered" evidence="1">
    <location>
        <begin position="143"/>
        <end position="169"/>
    </location>
</feature>
<organism evidence="3 4">
    <name type="scientific">Varanus komodoensis</name>
    <name type="common">Komodo dragon</name>
    <dbReference type="NCBI Taxonomy" id="61221"/>
    <lineage>
        <taxon>Eukaryota</taxon>
        <taxon>Metazoa</taxon>
        <taxon>Chordata</taxon>
        <taxon>Craniata</taxon>
        <taxon>Vertebrata</taxon>
        <taxon>Euteleostomi</taxon>
        <taxon>Lepidosauria</taxon>
        <taxon>Squamata</taxon>
        <taxon>Bifurcata</taxon>
        <taxon>Unidentata</taxon>
        <taxon>Episquamata</taxon>
        <taxon>Toxicofera</taxon>
        <taxon>Anguimorpha</taxon>
        <taxon>Paleoanguimorpha</taxon>
        <taxon>Varanoidea</taxon>
        <taxon>Varanidae</taxon>
        <taxon>Varanus</taxon>
    </lineage>
</organism>
<evidence type="ECO:0000313" key="4">
    <source>
        <dbReference type="Proteomes" id="UP000694545"/>
    </source>
</evidence>
<keyword evidence="4" id="KW-1185">Reference proteome</keyword>
<dbReference type="GO" id="GO:0006605">
    <property type="term" value="P:protein targeting"/>
    <property type="evidence" value="ECO:0007669"/>
    <property type="project" value="TreeGrafter"/>
</dbReference>
<reference evidence="3" key="1">
    <citation type="submission" date="2025-08" db="UniProtKB">
        <authorList>
            <consortium name="Ensembl"/>
        </authorList>
    </citation>
    <scope>IDENTIFICATION</scope>
</reference>